<dbReference type="Gene3D" id="3.40.50.620">
    <property type="entry name" value="HUPs"/>
    <property type="match status" value="1"/>
</dbReference>
<dbReference type="SUPFAM" id="SSF52402">
    <property type="entry name" value="Adenine nucleotide alpha hydrolases-like"/>
    <property type="match status" value="1"/>
</dbReference>
<dbReference type="PANTHER" id="PTHR21294">
    <property type="entry name" value="ELECTRON TRANSFER FLAVOPROTEIN BETA-SUBUNIT"/>
    <property type="match status" value="1"/>
</dbReference>
<dbReference type="InterPro" id="IPR012255">
    <property type="entry name" value="ETF_b"/>
</dbReference>
<dbReference type="PANTHER" id="PTHR21294:SF8">
    <property type="entry name" value="ELECTRON TRANSFER FLAVOPROTEIN SUBUNIT BETA"/>
    <property type="match status" value="1"/>
</dbReference>
<dbReference type="GO" id="GO:0009055">
    <property type="term" value="F:electron transfer activity"/>
    <property type="evidence" value="ECO:0007669"/>
    <property type="project" value="InterPro"/>
</dbReference>
<dbReference type="EMBL" id="FOSB01000002">
    <property type="protein sequence ID" value="SFJ49014.1"/>
    <property type="molecule type" value="Genomic_DNA"/>
</dbReference>
<proteinExistence type="inferred from homology"/>
<evidence type="ECO:0000259" key="6">
    <source>
        <dbReference type="SMART" id="SM00893"/>
    </source>
</evidence>
<evidence type="ECO:0000256" key="1">
    <source>
        <dbReference type="ARBA" id="ARBA00007557"/>
    </source>
</evidence>
<comment type="similarity">
    <text evidence="1">Belongs to the ETF beta-subunit/FixA family.</text>
</comment>
<evidence type="ECO:0000256" key="5">
    <source>
        <dbReference type="ARBA" id="ARBA00022982"/>
    </source>
</evidence>
<dbReference type="Proteomes" id="UP000183557">
    <property type="component" value="Unassembled WGS sequence"/>
</dbReference>
<keyword evidence="8" id="KW-1185">Reference proteome</keyword>
<protein>
    <recommendedName>
        <fullName evidence="3">Electron transfer flavoprotein subunit beta</fullName>
    </recommendedName>
</protein>
<reference evidence="8" key="1">
    <citation type="submission" date="2016-10" db="EMBL/GenBank/DDBJ databases">
        <authorList>
            <person name="Varghese N."/>
            <person name="Submissions S."/>
        </authorList>
    </citation>
    <scope>NUCLEOTIDE SEQUENCE [LARGE SCALE GENOMIC DNA]</scope>
    <source>
        <strain evidence="8">CGMCC 1.3704</strain>
    </source>
</reference>
<dbReference type="RefSeq" id="WP_075035459.1">
    <property type="nucleotide sequence ID" value="NZ_FOSB01000002.1"/>
</dbReference>
<keyword evidence="5" id="KW-0249">Electron transport</keyword>
<dbReference type="AlphaFoldDB" id="A0A1I3RR28"/>
<evidence type="ECO:0000256" key="3">
    <source>
        <dbReference type="ARBA" id="ARBA00016797"/>
    </source>
</evidence>
<dbReference type="InterPro" id="IPR033948">
    <property type="entry name" value="ETF_beta_N"/>
</dbReference>
<dbReference type="PIRSF" id="PIRSF000090">
    <property type="entry name" value="Beta-ETF"/>
    <property type="match status" value="1"/>
</dbReference>
<sequence>MKIYVLIKRVWKLEGNFHIEDGKLDESHSSYMINPYDACAVEEAVRLKQKYGGEVIAISVDSGDAAGPLQTALEMGADQAIWIDPGKGSGDAFTTAHALADFFEGEEADVILAGPVSIDEGSGQVGPGLAELLEIPALTNVTNLELSGEKAILKREVEGDKEMVITSLPFLMTIVERLDSPAPMLDIKDAESKSLEKWTWKNKRYVNAKTETIDILPVSKKKGKRLEGDVRQQVGELMDILRREAKIFQ</sequence>
<dbReference type="GO" id="GO:0005829">
    <property type="term" value="C:cytosol"/>
    <property type="evidence" value="ECO:0007669"/>
    <property type="project" value="TreeGrafter"/>
</dbReference>
<evidence type="ECO:0000256" key="4">
    <source>
        <dbReference type="ARBA" id="ARBA00022448"/>
    </source>
</evidence>
<dbReference type="InterPro" id="IPR014729">
    <property type="entry name" value="Rossmann-like_a/b/a_fold"/>
</dbReference>
<dbReference type="OrthoDB" id="9804960at2"/>
<organism evidence="7 8">
    <name type="scientific">Halobacillus dabanensis</name>
    <dbReference type="NCBI Taxonomy" id="240302"/>
    <lineage>
        <taxon>Bacteria</taxon>
        <taxon>Bacillati</taxon>
        <taxon>Bacillota</taxon>
        <taxon>Bacilli</taxon>
        <taxon>Bacillales</taxon>
        <taxon>Bacillaceae</taxon>
        <taxon>Halobacillus</taxon>
    </lineage>
</organism>
<evidence type="ECO:0000313" key="7">
    <source>
        <dbReference type="EMBL" id="SFJ49014.1"/>
    </source>
</evidence>
<accession>A0A1I3RR28</accession>
<feature type="domain" description="Electron transfer flavoprotein alpha/beta-subunit N-terminal" evidence="6">
    <location>
        <begin position="21"/>
        <end position="209"/>
    </location>
</feature>
<dbReference type="SMART" id="SM00893">
    <property type="entry name" value="ETF"/>
    <property type="match status" value="1"/>
</dbReference>
<evidence type="ECO:0000313" key="8">
    <source>
        <dbReference type="Proteomes" id="UP000183557"/>
    </source>
</evidence>
<dbReference type="InterPro" id="IPR014730">
    <property type="entry name" value="ETF_a/b_N"/>
</dbReference>
<dbReference type="Pfam" id="PF01012">
    <property type="entry name" value="ETF"/>
    <property type="match status" value="1"/>
</dbReference>
<gene>
    <name evidence="7" type="ORF">SAMN04487936_102380</name>
</gene>
<dbReference type="CDD" id="cd01714">
    <property type="entry name" value="ETF_beta"/>
    <property type="match status" value="1"/>
</dbReference>
<keyword evidence="4" id="KW-0813">Transport</keyword>
<comment type="subunit">
    <text evidence="2">Heterodimer of an alpha and a beta subunit.</text>
</comment>
<evidence type="ECO:0000256" key="2">
    <source>
        <dbReference type="ARBA" id="ARBA00011355"/>
    </source>
</evidence>
<name>A0A1I3RR28_HALDA</name>